<proteinExistence type="predicted"/>
<evidence type="ECO:0000256" key="1">
    <source>
        <dbReference type="SAM" id="MobiDB-lite"/>
    </source>
</evidence>
<feature type="region of interest" description="Disordered" evidence="1">
    <location>
        <begin position="1"/>
        <end position="30"/>
    </location>
</feature>
<evidence type="ECO:0000313" key="2">
    <source>
        <dbReference type="EMBL" id="GBP53781.1"/>
    </source>
</evidence>
<protein>
    <submittedName>
        <fullName evidence="2">Uncharacterized protein</fullName>
    </submittedName>
</protein>
<sequence length="84" mass="9028">MVTSGTAGSVRVATADARRHRRNGNCGWRPPTLVVTGAMVTSGTTGSVRVATADARRHRRNGNVRDRRLSAGGDRRRSSSPAQW</sequence>
<dbReference type="EMBL" id="BGZK01000633">
    <property type="protein sequence ID" value="GBP53781.1"/>
    <property type="molecule type" value="Genomic_DNA"/>
</dbReference>
<reference evidence="2 3" key="1">
    <citation type="journal article" date="2019" name="Commun. Biol.">
        <title>The bagworm genome reveals a unique fibroin gene that provides high tensile strength.</title>
        <authorList>
            <person name="Kono N."/>
            <person name="Nakamura H."/>
            <person name="Ohtoshi R."/>
            <person name="Tomita M."/>
            <person name="Numata K."/>
            <person name="Arakawa K."/>
        </authorList>
    </citation>
    <scope>NUCLEOTIDE SEQUENCE [LARGE SCALE GENOMIC DNA]</scope>
</reference>
<comment type="caution">
    <text evidence="2">The sequence shown here is derived from an EMBL/GenBank/DDBJ whole genome shotgun (WGS) entry which is preliminary data.</text>
</comment>
<feature type="compositionally biased region" description="Basic and acidic residues" evidence="1">
    <location>
        <begin position="63"/>
        <end position="77"/>
    </location>
</feature>
<keyword evidence="3" id="KW-1185">Reference proteome</keyword>
<name>A0A4C1WR86_EUMVA</name>
<feature type="region of interest" description="Disordered" evidence="1">
    <location>
        <begin position="43"/>
        <end position="84"/>
    </location>
</feature>
<organism evidence="2 3">
    <name type="scientific">Eumeta variegata</name>
    <name type="common">Bagworm moth</name>
    <name type="synonym">Eumeta japonica</name>
    <dbReference type="NCBI Taxonomy" id="151549"/>
    <lineage>
        <taxon>Eukaryota</taxon>
        <taxon>Metazoa</taxon>
        <taxon>Ecdysozoa</taxon>
        <taxon>Arthropoda</taxon>
        <taxon>Hexapoda</taxon>
        <taxon>Insecta</taxon>
        <taxon>Pterygota</taxon>
        <taxon>Neoptera</taxon>
        <taxon>Endopterygota</taxon>
        <taxon>Lepidoptera</taxon>
        <taxon>Glossata</taxon>
        <taxon>Ditrysia</taxon>
        <taxon>Tineoidea</taxon>
        <taxon>Psychidae</taxon>
        <taxon>Oiketicinae</taxon>
        <taxon>Eumeta</taxon>
    </lineage>
</organism>
<dbReference type="Proteomes" id="UP000299102">
    <property type="component" value="Unassembled WGS sequence"/>
</dbReference>
<evidence type="ECO:0000313" key="3">
    <source>
        <dbReference type="Proteomes" id="UP000299102"/>
    </source>
</evidence>
<dbReference type="AlphaFoldDB" id="A0A4C1WR86"/>
<gene>
    <name evidence="2" type="ORF">EVAR_84265_1</name>
</gene>
<accession>A0A4C1WR86</accession>